<sequence length="317" mass="35675">MESDLGNTADRIAALKDHFVWHERFEPLQERLSLLMEKRLADLSADRITEARGIALSGASGTGKSRAMTHLISGIWKRFAEHDLPHGAIISLRVPSPATLKSVGQMVLRALGYKLSAERQAWYIWDLVRFQLRERKVLFLHLDEAQDLSSRGTRNEMTSVASMLKTLMTDEDWPVGIILSGTTELEEILNHDPQLARRMNTIRFDPISAGANAEDVQGLLAGYAKRGQIRLASDTVGIPLSERLIHAAAFQFGLVIEIIIEAIELAYVRGDEILSQHHFAQTYTDRTACADAFNPFIVDDYYAIDARRVFTRETDRD</sequence>
<protein>
    <submittedName>
        <fullName evidence="1">TniB protein</fullName>
    </submittedName>
</protein>
<keyword evidence="2" id="KW-1185">Reference proteome</keyword>
<dbReference type="InterPro" id="IPR008868">
    <property type="entry name" value="TniB"/>
</dbReference>
<evidence type="ECO:0000313" key="1">
    <source>
        <dbReference type="EMBL" id="PRY74510.1"/>
    </source>
</evidence>
<accession>A0A2T0VTK6</accession>
<comment type="caution">
    <text evidence="1">The sequence shown here is derived from an EMBL/GenBank/DDBJ whole genome shotgun (WGS) entry which is preliminary data.</text>
</comment>
<dbReference type="InterPro" id="IPR027417">
    <property type="entry name" value="P-loop_NTPase"/>
</dbReference>
<evidence type="ECO:0000313" key="2">
    <source>
        <dbReference type="Proteomes" id="UP000238007"/>
    </source>
</evidence>
<dbReference type="SUPFAM" id="SSF52540">
    <property type="entry name" value="P-loop containing nucleoside triphosphate hydrolases"/>
    <property type="match status" value="1"/>
</dbReference>
<gene>
    <name evidence="1" type="ORF">CLV80_11728</name>
</gene>
<organism evidence="1 2">
    <name type="scientific">Yoonia maritima</name>
    <dbReference type="NCBI Taxonomy" id="1435347"/>
    <lineage>
        <taxon>Bacteria</taxon>
        <taxon>Pseudomonadati</taxon>
        <taxon>Pseudomonadota</taxon>
        <taxon>Alphaproteobacteria</taxon>
        <taxon>Rhodobacterales</taxon>
        <taxon>Paracoccaceae</taxon>
        <taxon>Yoonia</taxon>
    </lineage>
</organism>
<dbReference type="AlphaFoldDB" id="A0A2T0VTK6"/>
<dbReference type="EMBL" id="PVTP01000017">
    <property type="protein sequence ID" value="PRY74510.1"/>
    <property type="molecule type" value="Genomic_DNA"/>
</dbReference>
<reference evidence="1 2" key="1">
    <citation type="submission" date="2018-03" db="EMBL/GenBank/DDBJ databases">
        <title>Genomic Encyclopedia of Archaeal and Bacterial Type Strains, Phase II (KMG-II): from individual species to whole genera.</title>
        <authorList>
            <person name="Goeker M."/>
        </authorList>
    </citation>
    <scope>NUCLEOTIDE SEQUENCE [LARGE SCALE GENOMIC DNA]</scope>
    <source>
        <strain evidence="1 2">DSM 101533</strain>
    </source>
</reference>
<proteinExistence type="predicted"/>
<name>A0A2T0VTK6_9RHOB</name>
<dbReference type="Pfam" id="PF05621">
    <property type="entry name" value="TniB"/>
    <property type="match status" value="1"/>
</dbReference>
<dbReference type="Gene3D" id="3.40.50.300">
    <property type="entry name" value="P-loop containing nucleotide triphosphate hydrolases"/>
    <property type="match status" value="1"/>
</dbReference>
<dbReference type="Proteomes" id="UP000238007">
    <property type="component" value="Unassembled WGS sequence"/>
</dbReference>